<evidence type="ECO:0000313" key="2">
    <source>
        <dbReference type="EMBL" id="GBN73721.1"/>
    </source>
</evidence>
<proteinExistence type="predicted"/>
<evidence type="ECO:0000313" key="3">
    <source>
        <dbReference type="Proteomes" id="UP000499080"/>
    </source>
</evidence>
<reference evidence="2 3" key="1">
    <citation type="journal article" date="2019" name="Sci. Rep.">
        <title>Orb-weaving spider Araneus ventricosus genome elucidates the spidroin gene catalogue.</title>
        <authorList>
            <person name="Kono N."/>
            <person name="Nakamura H."/>
            <person name="Ohtoshi R."/>
            <person name="Moran D.A.P."/>
            <person name="Shinohara A."/>
            <person name="Yoshida Y."/>
            <person name="Fujiwara M."/>
            <person name="Mori M."/>
            <person name="Tomita M."/>
            <person name="Arakawa K."/>
        </authorList>
    </citation>
    <scope>NUCLEOTIDE SEQUENCE [LARGE SCALE GENOMIC DNA]</scope>
</reference>
<feature type="domain" description="Endonuclease/exonuclease/phosphatase" evidence="1">
    <location>
        <begin position="54"/>
        <end position="114"/>
    </location>
</feature>
<dbReference type="Gene3D" id="3.60.10.10">
    <property type="entry name" value="Endonuclease/exonuclease/phosphatase"/>
    <property type="match status" value="1"/>
</dbReference>
<comment type="caution">
    <text evidence="2">The sequence shown here is derived from an EMBL/GenBank/DDBJ whole genome shotgun (WGS) entry which is preliminary data.</text>
</comment>
<dbReference type="Proteomes" id="UP000499080">
    <property type="component" value="Unassembled WGS sequence"/>
</dbReference>
<accession>A0A4Y2RDH2</accession>
<organism evidence="2 3">
    <name type="scientific">Araneus ventricosus</name>
    <name type="common">Orbweaver spider</name>
    <name type="synonym">Epeira ventricosa</name>
    <dbReference type="NCBI Taxonomy" id="182803"/>
    <lineage>
        <taxon>Eukaryota</taxon>
        <taxon>Metazoa</taxon>
        <taxon>Ecdysozoa</taxon>
        <taxon>Arthropoda</taxon>
        <taxon>Chelicerata</taxon>
        <taxon>Arachnida</taxon>
        <taxon>Araneae</taxon>
        <taxon>Araneomorphae</taxon>
        <taxon>Entelegynae</taxon>
        <taxon>Araneoidea</taxon>
        <taxon>Araneidae</taxon>
        <taxon>Araneus</taxon>
    </lineage>
</organism>
<dbReference type="Pfam" id="PF14529">
    <property type="entry name" value="Exo_endo_phos_2"/>
    <property type="match status" value="1"/>
</dbReference>
<dbReference type="AlphaFoldDB" id="A0A4Y2RDH2"/>
<sequence length="116" mass="13447">MTFFYSRRQNRSEGLLTGIPKTAAGRIIPTLFSEDTNLEILATEIYFNNCKFIIVNLYAPQGFDIKQAKSFFESFSIPVIIFRDFNLHHPMWGSNTSTSLSNSFVDWLQFRNTQHV</sequence>
<dbReference type="EMBL" id="BGPR01016650">
    <property type="protein sequence ID" value="GBN73721.1"/>
    <property type="molecule type" value="Genomic_DNA"/>
</dbReference>
<gene>
    <name evidence="2" type="ORF">AVEN_170820_1</name>
</gene>
<name>A0A4Y2RDH2_ARAVE</name>
<dbReference type="GO" id="GO:0003824">
    <property type="term" value="F:catalytic activity"/>
    <property type="evidence" value="ECO:0007669"/>
    <property type="project" value="InterPro"/>
</dbReference>
<dbReference type="InterPro" id="IPR005135">
    <property type="entry name" value="Endo/exonuclease/phosphatase"/>
</dbReference>
<evidence type="ECO:0000259" key="1">
    <source>
        <dbReference type="Pfam" id="PF14529"/>
    </source>
</evidence>
<protein>
    <recommendedName>
        <fullName evidence="1">Endonuclease/exonuclease/phosphatase domain-containing protein</fullName>
    </recommendedName>
</protein>
<keyword evidence="3" id="KW-1185">Reference proteome</keyword>
<dbReference type="SUPFAM" id="SSF56219">
    <property type="entry name" value="DNase I-like"/>
    <property type="match status" value="1"/>
</dbReference>
<dbReference type="OrthoDB" id="6514113at2759"/>
<dbReference type="InterPro" id="IPR036691">
    <property type="entry name" value="Endo/exonu/phosph_ase_sf"/>
</dbReference>